<dbReference type="InterPro" id="IPR050266">
    <property type="entry name" value="AB_hydrolase_sf"/>
</dbReference>
<feature type="domain" description="AB hydrolase-1" evidence="1">
    <location>
        <begin position="5"/>
        <end position="224"/>
    </location>
</feature>
<dbReference type="SUPFAM" id="SSF53474">
    <property type="entry name" value="alpha/beta-Hydrolases"/>
    <property type="match status" value="1"/>
</dbReference>
<evidence type="ECO:0000313" key="2">
    <source>
        <dbReference type="EMBL" id="MCV2870294.1"/>
    </source>
</evidence>
<gene>
    <name evidence="2" type="ORF">OEW28_16845</name>
</gene>
<dbReference type="Gene3D" id="3.40.50.1820">
    <property type="entry name" value="alpha/beta hydrolase"/>
    <property type="match status" value="1"/>
</dbReference>
<dbReference type="RefSeq" id="WP_263735966.1">
    <property type="nucleotide sequence ID" value="NZ_JAOWKY010000005.1"/>
</dbReference>
<evidence type="ECO:0000313" key="3">
    <source>
        <dbReference type="Proteomes" id="UP001652542"/>
    </source>
</evidence>
<keyword evidence="2" id="KW-0378">Hydrolase</keyword>
<dbReference type="Proteomes" id="UP001652542">
    <property type="component" value="Unassembled WGS sequence"/>
</dbReference>
<dbReference type="GO" id="GO:0016787">
    <property type="term" value="F:hydrolase activity"/>
    <property type="evidence" value="ECO:0007669"/>
    <property type="project" value="UniProtKB-KW"/>
</dbReference>
<dbReference type="InterPro" id="IPR029058">
    <property type="entry name" value="AB_hydrolase_fold"/>
</dbReference>
<keyword evidence="3" id="KW-1185">Reference proteome</keyword>
<accession>A0ABT2ZGM9</accession>
<comment type="caution">
    <text evidence="2">The sequence shown here is derived from an EMBL/GenBank/DDBJ whole genome shotgun (WGS) entry which is preliminary data.</text>
</comment>
<proteinExistence type="predicted"/>
<reference evidence="2 3" key="1">
    <citation type="submission" date="2022-10" db="EMBL/GenBank/DDBJ databases">
        <title>Defluviimonas sp. nov., isolated from ocean surface water.</title>
        <authorList>
            <person name="He W."/>
            <person name="Wang L."/>
            <person name="Zhang D.-F."/>
        </authorList>
    </citation>
    <scope>NUCLEOTIDE SEQUENCE [LARGE SCALE GENOMIC DNA]</scope>
    <source>
        <strain evidence="2 3">WL0002</strain>
    </source>
</reference>
<dbReference type="PANTHER" id="PTHR43798:SF29">
    <property type="entry name" value="AB HYDROLASE-1 DOMAIN-CONTAINING PROTEIN"/>
    <property type="match status" value="1"/>
</dbReference>
<dbReference type="EMBL" id="JAOWKY010000005">
    <property type="protein sequence ID" value="MCV2870294.1"/>
    <property type="molecule type" value="Genomic_DNA"/>
</dbReference>
<organism evidence="2 3">
    <name type="scientific">Albidovulum marisflavi</name>
    <dbReference type="NCBI Taxonomy" id="2984159"/>
    <lineage>
        <taxon>Bacteria</taxon>
        <taxon>Pseudomonadati</taxon>
        <taxon>Pseudomonadota</taxon>
        <taxon>Alphaproteobacteria</taxon>
        <taxon>Rhodobacterales</taxon>
        <taxon>Paracoccaceae</taxon>
        <taxon>Albidovulum</taxon>
    </lineage>
</organism>
<dbReference type="InterPro" id="IPR000073">
    <property type="entry name" value="AB_hydrolase_1"/>
</dbReference>
<protein>
    <submittedName>
        <fullName evidence="2">Alpha/beta hydrolase</fullName>
    </submittedName>
</protein>
<dbReference type="PANTHER" id="PTHR43798">
    <property type="entry name" value="MONOACYLGLYCEROL LIPASE"/>
    <property type="match status" value="1"/>
</dbReference>
<dbReference type="Pfam" id="PF12697">
    <property type="entry name" value="Abhydrolase_6"/>
    <property type="match status" value="1"/>
</dbReference>
<sequence length="235" mass="25617">MKLPLVLLPGMMCDARLFGPQIDALSSERVVIVMDLTAADSVQGLAVDVLAKAPPRFALAGLSMGGIVAMEIVRRARDRVPGLALLDTNPLAEDDAVKARRAPQMAKARAGRLGEVMRDEMKPNYLANGPDRQDVLDLCMAMAMDLGPEVFCRQSIALRDRPDQTEALRDYRGAALVLCGRQDALCPVSRHELMHSLIAGSRFEILEGAGHLPTLERPIETTAALRRWLSETDHG</sequence>
<evidence type="ECO:0000259" key="1">
    <source>
        <dbReference type="Pfam" id="PF12697"/>
    </source>
</evidence>
<name>A0ABT2ZGM9_9RHOB</name>